<dbReference type="PANTHER" id="PTHR40472">
    <property type="entry name" value="RICIN B-TYPE LECTIN DOMAIN-CONTAINING PROTEIN"/>
    <property type="match status" value="1"/>
</dbReference>
<feature type="chain" id="PRO_5047197117" evidence="1">
    <location>
        <begin position="23"/>
        <end position="436"/>
    </location>
</feature>
<proteinExistence type="predicted"/>
<dbReference type="InterPro" id="IPR039051">
    <property type="entry name" value="SE-CTX-like"/>
</dbReference>
<gene>
    <name evidence="3" type="primary">LOC111088095</name>
</gene>
<sequence length="436" mass="49649">MKNHLLIVVAFLLTGNILEVITYRLQTSKVQEHVDNASNDTSLSAGDWLDLAKDVSEFLGKFDEASVIIDAILDSNILGVIGNLGPLFSVAGAIVGLIFGGQESAEMKFMKEQFGKVHNKLEIISDQIKDLEYIIDQSTVDMQFFNSEENIKHQIRYLNEYMRHGVEGESKERDDFIRRFQQAGEDRNIYTLYNGIMGRGSIFTRPILKTVRDKTECYRKQVEAMGGRLVELLTAGVMTYISYTKISGGKTEPIQKDWEERLKDVNEVINEHLEYCKSNYRTFAVKDLEKIMREKEAGSNKDVVVALLDLLGDKYDWLYWMVVVYDPVSSFENHVVGGSSYVHQFRVANKNAIAMNRPRDAVGSLDHSHVRELMNLPNRPRKNAHNVYDMLRNFGIPGEIHVVRRGNGIWATWNAPSDRVYFSAVEYSDVSVSVLV</sequence>
<accession>A0ABM1TA44</accession>
<feature type="signal peptide" evidence="1">
    <location>
        <begin position="1"/>
        <end position="22"/>
    </location>
</feature>
<evidence type="ECO:0000313" key="3">
    <source>
        <dbReference type="RefSeq" id="XP_022252750.1"/>
    </source>
</evidence>
<reference evidence="3" key="1">
    <citation type="submission" date="2025-08" db="UniProtKB">
        <authorList>
            <consortium name="RefSeq"/>
        </authorList>
    </citation>
    <scope>IDENTIFICATION</scope>
    <source>
        <tissue evidence="3">Muscle</tissue>
    </source>
</reference>
<keyword evidence="2" id="KW-1185">Reference proteome</keyword>
<evidence type="ECO:0000256" key="1">
    <source>
        <dbReference type="SAM" id="SignalP"/>
    </source>
</evidence>
<evidence type="ECO:0000313" key="2">
    <source>
        <dbReference type="Proteomes" id="UP000694941"/>
    </source>
</evidence>
<name>A0ABM1TA44_LIMPO</name>
<dbReference type="PANTHER" id="PTHR40472:SF7">
    <property type="entry name" value="PROTEIN RAPUNZEL"/>
    <property type="match status" value="1"/>
</dbReference>
<dbReference type="GeneID" id="111088095"/>
<keyword evidence="1" id="KW-0732">Signal</keyword>
<dbReference type="Proteomes" id="UP000694941">
    <property type="component" value="Unplaced"/>
</dbReference>
<protein>
    <submittedName>
        <fullName evidence="3">Uncharacterized protein LOC111088095</fullName>
    </submittedName>
</protein>
<dbReference type="RefSeq" id="XP_022252750.1">
    <property type="nucleotide sequence ID" value="XM_022397042.1"/>
</dbReference>
<organism evidence="2 3">
    <name type="scientific">Limulus polyphemus</name>
    <name type="common">Atlantic horseshoe crab</name>
    <dbReference type="NCBI Taxonomy" id="6850"/>
    <lineage>
        <taxon>Eukaryota</taxon>
        <taxon>Metazoa</taxon>
        <taxon>Ecdysozoa</taxon>
        <taxon>Arthropoda</taxon>
        <taxon>Chelicerata</taxon>
        <taxon>Merostomata</taxon>
        <taxon>Xiphosura</taxon>
        <taxon>Limulidae</taxon>
        <taxon>Limulus</taxon>
    </lineage>
</organism>